<organism evidence="2 3">
    <name type="scientific">Xenotaenia resolanae</name>
    <dbReference type="NCBI Taxonomy" id="208358"/>
    <lineage>
        <taxon>Eukaryota</taxon>
        <taxon>Metazoa</taxon>
        <taxon>Chordata</taxon>
        <taxon>Craniata</taxon>
        <taxon>Vertebrata</taxon>
        <taxon>Euteleostomi</taxon>
        <taxon>Actinopterygii</taxon>
        <taxon>Neopterygii</taxon>
        <taxon>Teleostei</taxon>
        <taxon>Neoteleostei</taxon>
        <taxon>Acanthomorphata</taxon>
        <taxon>Ovalentaria</taxon>
        <taxon>Atherinomorphae</taxon>
        <taxon>Cyprinodontiformes</taxon>
        <taxon>Goodeidae</taxon>
        <taxon>Xenotaenia</taxon>
    </lineage>
</organism>
<keyword evidence="1" id="KW-0812">Transmembrane</keyword>
<comment type="caution">
    <text evidence="2">The sequence shown here is derived from an EMBL/GenBank/DDBJ whole genome shotgun (WGS) entry which is preliminary data.</text>
</comment>
<evidence type="ECO:0000313" key="3">
    <source>
        <dbReference type="Proteomes" id="UP001444071"/>
    </source>
</evidence>
<proteinExistence type="predicted"/>
<keyword evidence="3" id="KW-1185">Reference proteome</keyword>
<sequence>MAQFIIGPTAMDLQMALIVPGRLAGLAVICVSLQLAGRYGGERETAVLMSPSERTVLEKLLAGAVASILVAFLDAGCYNGAKLNLQLLFGVALGEFTAGGENCHIQKRSRRRWLMHTASLQP</sequence>
<dbReference type="Proteomes" id="UP001444071">
    <property type="component" value="Unassembled WGS sequence"/>
</dbReference>
<keyword evidence="1" id="KW-0472">Membrane</keyword>
<name>A0ABV0W5H9_9TELE</name>
<dbReference type="EMBL" id="JAHRIM010030401">
    <property type="protein sequence ID" value="MEQ2264545.1"/>
    <property type="molecule type" value="Genomic_DNA"/>
</dbReference>
<keyword evidence="1" id="KW-1133">Transmembrane helix</keyword>
<evidence type="ECO:0000256" key="1">
    <source>
        <dbReference type="SAM" id="Phobius"/>
    </source>
</evidence>
<protein>
    <submittedName>
        <fullName evidence="2">Uncharacterized protein</fullName>
    </submittedName>
</protein>
<feature type="non-terminal residue" evidence="2">
    <location>
        <position position="122"/>
    </location>
</feature>
<evidence type="ECO:0000313" key="2">
    <source>
        <dbReference type="EMBL" id="MEQ2264545.1"/>
    </source>
</evidence>
<gene>
    <name evidence="2" type="ORF">XENORESO_011980</name>
</gene>
<reference evidence="2 3" key="1">
    <citation type="submission" date="2021-06" db="EMBL/GenBank/DDBJ databases">
        <authorList>
            <person name="Palmer J.M."/>
        </authorList>
    </citation>
    <scope>NUCLEOTIDE SEQUENCE [LARGE SCALE GENOMIC DNA]</scope>
    <source>
        <strain evidence="2 3">XR_2019</strain>
        <tissue evidence="2">Muscle</tissue>
    </source>
</reference>
<feature type="transmembrane region" description="Helical" evidence="1">
    <location>
        <begin position="17"/>
        <end position="39"/>
    </location>
</feature>
<accession>A0ABV0W5H9</accession>